<dbReference type="AlphaFoldDB" id="A0A9Q3KJ26"/>
<reference evidence="2" key="1">
    <citation type="submission" date="2021-03" db="EMBL/GenBank/DDBJ databases">
        <title>Draft genome sequence of rust myrtle Austropuccinia psidii MF-1, a brazilian biotype.</title>
        <authorList>
            <person name="Quecine M.C."/>
            <person name="Pachon D.M.R."/>
            <person name="Bonatelli M.L."/>
            <person name="Correr F.H."/>
            <person name="Franceschini L.M."/>
            <person name="Leite T.F."/>
            <person name="Margarido G.R.A."/>
            <person name="Almeida C.A."/>
            <person name="Ferrarezi J.A."/>
            <person name="Labate C.A."/>
        </authorList>
    </citation>
    <scope>NUCLEOTIDE SEQUENCE</scope>
    <source>
        <strain evidence="2">MF-1</strain>
    </source>
</reference>
<organism evidence="2 3">
    <name type="scientific">Austropuccinia psidii MF-1</name>
    <dbReference type="NCBI Taxonomy" id="1389203"/>
    <lineage>
        <taxon>Eukaryota</taxon>
        <taxon>Fungi</taxon>
        <taxon>Dikarya</taxon>
        <taxon>Basidiomycota</taxon>
        <taxon>Pucciniomycotina</taxon>
        <taxon>Pucciniomycetes</taxon>
        <taxon>Pucciniales</taxon>
        <taxon>Sphaerophragmiaceae</taxon>
        <taxon>Austropuccinia</taxon>
    </lineage>
</organism>
<sequence>MDNSRTSTSSKRLSSTLDTPLECLEAEITDIPVVRPESFLTGKKGVATSAKPLDKDHELLYSSKEALGPSKERGPSEGLDSHFLQRKSTKDKGLIEKPKNVFRGPEERAGPKEGQQPSGSSSSLHNQESTSKIVKKKERRPQREIRRARKRKSPSGTNLTHRITELKRKKRQPWTMCSIWKKL</sequence>
<dbReference type="Proteomes" id="UP000765509">
    <property type="component" value="Unassembled WGS sequence"/>
</dbReference>
<gene>
    <name evidence="2" type="ORF">O181_122253</name>
</gene>
<protein>
    <submittedName>
        <fullName evidence="2">Uncharacterized protein</fullName>
    </submittedName>
</protein>
<dbReference type="EMBL" id="AVOT02112737">
    <property type="protein sequence ID" value="MBW0582538.1"/>
    <property type="molecule type" value="Genomic_DNA"/>
</dbReference>
<feature type="compositionally biased region" description="Basic and acidic residues" evidence="1">
    <location>
        <begin position="88"/>
        <end position="111"/>
    </location>
</feature>
<feature type="region of interest" description="Disordered" evidence="1">
    <location>
        <begin position="34"/>
        <end position="172"/>
    </location>
</feature>
<feature type="compositionally biased region" description="Polar residues" evidence="1">
    <location>
        <begin position="115"/>
        <end position="132"/>
    </location>
</feature>
<evidence type="ECO:0000256" key="1">
    <source>
        <dbReference type="SAM" id="MobiDB-lite"/>
    </source>
</evidence>
<accession>A0A9Q3KJ26</accession>
<comment type="caution">
    <text evidence="2">The sequence shown here is derived from an EMBL/GenBank/DDBJ whole genome shotgun (WGS) entry which is preliminary data.</text>
</comment>
<feature type="region of interest" description="Disordered" evidence="1">
    <location>
        <begin position="1"/>
        <end position="21"/>
    </location>
</feature>
<feature type="compositionally biased region" description="Basic residues" evidence="1">
    <location>
        <begin position="133"/>
        <end position="153"/>
    </location>
</feature>
<proteinExistence type="predicted"/>
<evidence type="ECO:0000313" key="2">
    <source>
        <dbReference type="EMBL" id="MBW0582538.1"/>
    </source>
</evidence>
<evidence type="ECO:0000313" key="3">
    <source>
        <dbReference type="Proteomes" id="UP000765509"/>
    </source>
</evidence>
<name>A0A9Q3KJ26_9BASI</name>
<keyword evidence="3" id="KW-1185">Reference proteome</keyword>
<feature type="compositionally biased region" description="Low complexity" evidence="1">
    <location>
        <begin position="1"/>
        <end position="17"/>
    </location>
</feature>